<organism evidence="3 4">
    <name type="scientific">Sphagnurus paluster</name>
    <dbReference type="NCBI Taxonomy" id="117069"/>
    <lineage>
        <taxon>Eukaryota</taxon>
        <taxon>Fungi</taxon>
        <taxon>Dikarya</taxon>
        <taxon>Basidiomycota</taxon>
        <taxon>Agaricomycotina</taxon>
        <taxon>Agaricomycetes</taxon>
        <taxon>Agaricomycetidae</taxon>
        <taxon>Agaricales</taxon>
        <taxon>Tricholomatineae</taxon>
        <taxon>Lyophyllaceae</taxon>
        <taxon>Sphagnurus</taxon>
    </lineage>
</organism>
<gene>
    <name evidence="3" type="ORF">H0H81_010448</name>
</gene>
<evidence type="ECO:0000313" key="3">
    <source>
        <dbReference type="EMBL" id="KAG5635671.1"/>
    </source>
</evidence>
<feature type="region of interest" description="Disordered" evidence="1">
    <location>
        <begin position="1"/>
        <end position="59"/>
    </location>
</feature>
<keyword evidence="4" id="KW-1185">Reference proteome</keyword>
<protein>
    <submittedName>
        <fullName evidence="3">Uncharacterized protein</fullName>
    </submittedName>
</protein>
<reference evidence="3" key="1">
    <citation type="submission" date="2021-02" db="EMBL/GenBank/DDBJ databases">
        <authorList>
            <person name="Nieuwenhuis M."/>
            <person name="Van De Peppel L.J.J."/>
        </authorList>
    </citation>
    <scope>NUCLEOTIDE SEQUENCE</scope>
    <source>
        <strain evidence="3">D49</strain>
    </source>
</reference>
<feature type="transmembrane region" description="Helical" evidence="2">
    <location>
        <begin position="74"/>
        <end position="95"/>
    </location>
</feature>
<keyword evidence="2" id="KW-0472">Membrane</keyword>
<name>A0A9P7K5B3_9AGAR</name>
<accession>A0A9P7K5B3</accession>
<keyword evidence="2" id="KW-0812">Transmembrane</keyword>
<feature type="compositionally biased region" description="Polar residues" evidence="1">
    <location>
        <begin position="25"/>
        <end position="47"/>
    </location>
</feature>
<dbReference type="AlphaFoldDB" id="A0A9P7K5B3"/>
<dbReference type="Proteomes" id="UP000717328">
    <property type="component" value="Unassembled WGS sequence"/>
</dbReference>
<dbReference type="EMBL" id="JABCKI010006043">
    <property type="protein sequence ID" value="KAG5635671.1"/>
    <property type="molecule type" value="Genomic_DNA"/>
</dbReference>
<comment type="caution">
    <text evidence="3">The sequence shown here is derived from an EMBL/GenBank/DDBJ whole genome shotgun (WGS) entry which is preliminary data.</text>
</comment>
<evidence type="ECO:0000313" key="4">
    <source>
        <dbReference type="Proteomes" id="UP000717328"/>
    </source>
</evidence>
<evidence type="ECO:0000256" key="1">
    <source>
        <dbReference type="SAM" id="MobiDB-lite"/>
    </source>
</evidence>
<evidence type="ECO:0000256" key="2">
    <source>
        <dbReference type="SAM" id="Phobius"/>
    </source>
</evidence>
<proteinExistence type="predicted"/>
<sequence length="413" mass="44475">MDAPSASLALNPDPTSISTHDRTDTLTSILRPNSTTKSIISPATSSRPLPVPPTQPRPFPLPLPASDAGASDNATYYLLGFLGAFIAALGAYAWWRGRVAAVQRRHRRARVTFRLGEGRRALGIEQRRPAWFDVWVRGGWEKGEADGEGRWEDVMPLALTTELLKSNTRRLSSARRPALVPILTNASTVPSPTNTVSAPARPASPSASIHTVNTVDTMQTMDTAYTAHTNQTVHTYNTANSSTTAVSVSTSNTPRAVAAQRRSTSPPPQPAVATIVPRRQRRSLLARLPRALGLRRRVDDTDDGDGSTPGIADAELALALATDAEHARANAKAKAVDIELQVVEPVPEPEPPVFAARIVAVVRMPTRRRRGSGVGREDDIGRAEARGVGVYELGVACVPLHGWDLVKQRLKVV</sequence>
<reference evidence="3" key="2">
    <citation type="submission" date="2021-10" db="EMBL/GenBank/DDBJ databases">
        <title>Phylogenomics reveals ancestral predisposition of the termite-cultivated fungus Termitomyces towards a domesticated lifestyle.</title>
        <authorList>
            <person name="Auxier B."/>
            <person name="Grum-Grzhimaylo A."/>
            <person name="Cardenas M.E."/>
            <person name="Lodge J.D."/>
            <person name="Laessoe T."/>
            <person name="Pedersen O."/>
            <person name="Smith M.E."/>
            <person name="Kuyper T.W."/>
            <person name="Franco-Molano E.A."/>
            <person name="Baroni T.J."/>
            <person name="Aanen D.K."/>
        </authorList>
    </citation>
    <scope>NUCLEOTIDE SEQUENCE</scope>
    <source>
        <strain evidence="3">D49</strain>
    </source>
</reference>
<feature type="compositionally biased region" description="Low complexity" evidence="1">
    <location>
        <begin position="242"/>
        <end position="253"/>
    </location>
</feature>
<keyword evidence="2" id="KW-1133">Transmembrane helix</keyword>
<feature type="region of interest" description="Disordered" evidence="1">
    <location>
        <begin position="242"/>
        <end position="271"/>
    </location>
</feature>
<feature type="compositionally biased region" description="Pro residues" evidence="1">
    <location>
        <begin position="49"/>
        <end position="59"/>
    </location>
</feature>